<dbReference type="PROSITE" id="PS51792">
    <property type="entry name" value="YIPPEE"/>
    <property type="match status" value="1"/>
</dbReference>
<feature type="compositionally biased region" description="Polar residues" evidence="3">
    <location>
        <begin position="1"/>
        <end position="13"/>
    </location>
</feature>
<dbReference type="InterPro" id="IPR004910">
    <property type="entry name" value="Yippee/Mis18/Cereblon"/>
</dbReference>
<accession>A0A8H4TYM6</accession>
<evidence type="ECO:0000256" key="4">
    <source>
        <dbReference type="SAM" id="Phobius"/>
    </source>
</evidence>
<evidence type="ECO:0000313" key="6">
    <source>
        <dbReference type="EMBL" id="KAF4966442.1"/>
    </source>
</evidence>
<feature type="compositionally biased region" description="Polar residues" evidence="3">
    <location>
        <begin position="21"/>
        <end position="31"/>
    </location>
</feature>
<dbReference type="Pfam" id="PF03226">
    <property type="entry name" value="Yippee-Mis18"/>
    <property type="match status" value="1"/>
</dbReference>
<evidence type="ECO:0000256" key="1">
    <source>
        <dbReference type="ARBA" id="ARBA00022723"/>
    </source>
</evidence>
<feature type="compositionally biased region" description="Low complexity" evidence="3">
    <location>
        <begin position="42"/>
        <end position="56"/>
    </location>
</feature>
<dbReference type="AlphaFoldDB" id="A0A8H4TYM6"/>
<feature type="domain" description="Yippee" evidence="5">
    <location>
        <begin position="475"/>
        <end position="572"/>
    </location>
</feature>
<organism evidence="6 7">
    <name type="scientific">Fusarium sarcochroum</name>
    <dbReference type="NCBI Taxonomy" id="1208366"/>
    <lineage>
        <taxon>Eukaryota</taxon>
        <taxon>Fungi</taxon>
        <taxon>Dikarya</taxon>
        <taxon>Ascomycota</taxon>
        <taxon>Pezizomycotina</taxon>
        <taxon>Sordariomycetes</taxon>
        <taxon>Hypocreomycetidae</taxon>
        <taxon>Hypocreales</taxon>
        <taxon>Nectriaceae</taxon>
        <taxon>Fusarium</taxon>
        <taxon>Fusarium lateritium species complex</taxon>
    </lineage>
</organism>
<keyword evidence="4" id="KW-0472">Membrane</keyword>
<keyword evidence="7" id="KW-1185">Reference proteome</keyword>
<sequence length="572" mass="63169">MANSGQHSSNGTRTEPFPSLDNASPGGNDTNPPSPIDNRPTASSSLSGRLRSASKSFEVSGPPEGFMAATGTIASSIFSRQTVARRASETSIPMQTGRSVADSSRSNTFPIVNEEPPEEKTSSSVTSPKRNFTGEPAAAAPFDNGYHFPPKHSAGQSTKLGLIAFGHYVRTPLGFLVTIYGLNVVAWGGMLFLLLCNASPAMCHPTCNDINSPRRKWIEWNSQTLNALFCVTGFGLAPWRFRDLYFLLQYRVQKKEVALRRLAGIHRGWFRLPGSEQIDPQIGPRNISSAPHLNSSLACPYPEDKIPDAPLTGVRAPATPITRMDIVIWLMVWNTFLQCVLSGFMWGLNRYDRPSWSTGLFVALACIVAALGGLVMFIEGKKVKGIEGVPISDEDMKLLQEDRERGVWHYNNIKDKDLAAEEAKKKKKAKALGLVSKRRDPGRLPPSSRPDHRPSLAAGPRIMGLAYNTYLNSSKIYGCKTCKAHLANHEDIISRNFRGQHGKAYLFHSVVNIETGPPNERNMTTGRHVVRDITCRQCKETVGWKYDKAYESSEKYKEGKFILEAELLCNVT</sequence>
<dbReference type="EMBL" id="JABEXW010000292">
    <property type="protein sequence ID" value="KAF4966442.1"/>
    <property type="molecule type" value="Genomic_DNA"/>
</dbReference>
<dbReference type="InterPro" id="IPR021369">
    <property type="entry name" value="DUF2985"/>
</dbReference>
<gene>
    <name evidence="6" type="ORF">FSARC_5886</name>
</gene>
<feature type="transmembrane region" description="Helical" evidence="4">
    <location>
        <begin position="173"/>
        <end position="195"/>
    </location>
</feature>
<dbReference type="PANTHER" id="PTHR35872">
    <property type="entry name" value="INTEGRAL MEMBRANE PROTEIN (AFU_ORTHOLOGUE AFUA_5G07110)"/>
    <property type="match status" value="1"/>
</dbReference>
<feature type="region of interest" description="Disordered" evidence="3">
    <location>
        <begin position="86"/>
        <end position="136"/>
    </location>
</feature>
<protein>
    <recommendedName>
        <fullName evidence="5">Yippee domain-containing protein</fullName>
    </recommendedName>
</protein>
<keyword evidence="4" id="KW-1133">Transmembrane helix</keyword>
<evidence type="ECO:0000256" key="2">
    <source>
        <dbReference type="ARBA" id="ARBA00022833"/>
    </source>
</evidence>
<feature type="transmembrane region" description="Helical" evidence="4">
    <location>
        <begin position="326"/>
        <end position="348"/>
    </location>
</feature>
<keyword evidence="4" id="KW-0812">Transmembrane</keyword>
<dbReference type="PANTHER" id="PTHR35872:SF1">
    <property type="entry name" value="ALPHA-L-RHAMNOSIDASE C"/>
    <property type="match status" value="1"/>
</dbReference>
<evidence type="ECO:0000313" key="7">
    <source>
        <dbReference type="Proteomes" id="UP000622797"/>
    </source>
</evidence>
<dbReference type="Proteomes" id="UP000622797">
    <property type="component" value="Unassembled WGS sequence"/>
</dbReference>
<dbReference type="InterPro" id="IPR034751">
    <property type="entry name" value="Yippee"/>
</dbReference>
<evidence type="ECO:0000256" key="3">
    <source>
        <dbReference type="SAM" id="MobiDB-lite"/>
    </source>
</evidence>
<keyword evidence="2" id="KW-0862">Zinc</keyword>
<feature type="compositionally biased region" description="Polar residues" evidence="3">
    <location>
        <begin position="89"/>
        <end position="110"/>
    </location>
</feature>
<feature type="transmembrane region" description="Helical" evidence="4">
    <location>
        <begin position="360"/>
        <end position="378"/>
    </location>
</feature>
<name>A0A8H4TYM6_9HYPO</name>
<feature type="region of interest" description="Disordered" evidence="3">
    <location>
        <begin position="430"/>
        <end position="457"/>
    </location>
</feature>
<proteinExistence type="predicted"/>
<feature type="region of interest" description="Disordered" evidence="3">
    <location>
        <begin position="1"/>
        <end position="63"/>
    </location>
</feature>
<comment type="caution">
    <text evidence="6">The sequence shown here is derived from an EMBL/GenBank/DDBJ whole genome shotgun (WGS) entry which is preliminary data.</text>
</comment>
<reference evidence="6" key="2">
    <citation type="submission" date="2020-05" db="EMBL/GenBank/DDBJ databases">
        <authorList>
            <person name="Kim H.-S."/>
            <person name="Proctor R.H."/>
            <person name="Brown D.W."/>
        </authorList>
    </citation>
    <scope>NUCLEOTIDE SEQUENCE</scope>
    <source>
        <strain evidence="6">NRRL 20472</strain>
    </source>
</reference>
<evidence type="ECO:0000259" key="5">
    <source>
        <dbReference type="PROSITE" id="PS51792"/>
    </source>
</evidence>
<dbReference type="Pfam" id="PF11204">
    <property type="entry name" value="DUF2985"/>
    <property type="match status" value="1"/>
</dbReference>
<keyword evidence="1" id="KW-0479">Metal-binding</keyword>
<reference evidence="6" key="1">
    <citation type="journal article" date="2020" name="BMC Genomics">
        <title>Correction to: Identification and distribution of gene clusters required for synthesis of sphingolipid metabolism inhibitors in diverse species of the filamentous fungus Fusarium.</title>
        <authorList>
            <person name="Kim H.S."/>
            <person name="Lohmar J.M."/>
            <person name="Busman M."/>
            <person name="Brown D.W."/>
            <person name="Naumann T.A."/>
            <person name="Divon H.H."/>
            <person name="Lysoe E."/>
            <person name="Uhlig S."/>
            <person name="Proctor R.H."/>
        </authorList>
    </citation>
    <scope>NUCLEOTIDE SEQUENCE</scope>
    <source>
        <strain evidence="6">NRRL 20472</strain>
    </source>
</reference>
<dbReference type="GO" id="GO:0046872">
    <property type="term" value="F:metal ion binding"/>
    <property type="evidence" value="ECO:0007669"/>
    <property type="project" value="UniProtKB-KW"/>
</dbReference>
<dbReference type="OrthoDB" id="6407410at2759"/>